<dbReference type="InterPro" id="IPR000600">
    <property type="entry name" value="ROK"/>
</dbReference>
<dbReference type="InterPro" id="IPR036388">
    <property type="entry name" value="WH-like_DNA-bd_sf"/>
</dbReference>
<proteinExistence type="inferred from homology"/>
<dbReference type="InterPro" id="IPR036390">
    <property type="entry name" value="WH_DNA-bd_sf"/>
</dbReference>
<dbReference type="Pfam" id="PF01047">
    <property type="entry name" value="MarR"/>
    <property type="match status" value="1"/>
</dbReference>
<dbReference type="PANTHER" id="PTHR18964">
    <property type="entry name" value="ROK (REPRESSOR, ORF, KINASE) FAMILY"/>
    <property type="match status" value="1"/>
</dbReference>
<evidence type="ECO:0000313" key="4">
    <source>
        <dbReference type="Proteomes" id="UP000824014"/>
    </source>
</evidence>
<evidence type="ECO:0000313" key="3">
    <source>
        <dbReference type="EMBL" id="HIZ14567.1"/>
    </source>
</evidence>
<accession>A0A9D2ILH5</accession>
<reference evidence="3" key="2">
    <citation type="submission" date="2021-04" db="EMBL/GenBank/DDBJ databases">
        <authorList>
            <person name="Gilroy R."/>
        </authorList>
    </citation>
    <scope>NUCLEOTIDE SEQUENCE</scope>
    <source>
        <strain evidence="3">ChiHjej11B10-19426</strain>
    </source>
</reference>
<organism evidence="3 4">
    <name type="scientific">Candidatus Tidjanibacter faecipullorum</name>
    <dbReference type="NCBI Taxonomy" id="2838766"/>
    <lineage>
        <taxon>Bacteria</taxon>
        <taxon>Pseudomonadati</taxon>
        <taxon>Bacteroidota</taxon>
        <taxon>Bacteroidia</taxon>
        <taxon>Bacteroidales</taxon>
        <taxon>Rikenellaceae</taxon>
        <taxon>Tidjanibacter</taxon>
    </lineage>
</organism>
<name>A0A9D2ILH5_9BACT</name>
<dbReference type="SUPFAM" id="SSF53067">
    <property type="entry name" value="Actin-like ATPase domain"/>
    <property type="match status" value="2"/>
</dbReference>
<dbReference type="PANTHER" id="PTHR18964:SF149">
    <property type="entry name" value="BIFUNCTIONAL UDP-N-ACETYLGLUCOSAMINE 2-EPIMERASE_N-ACETYLMANNOSAMINE KINASE"/>
    <property type="match status" value="1"/>
</dbReference>
<dbReference type="InterPro" id="IPR043129">
    <property type="entry name" value="ATPase_NBD"/>
</dbReference>
<evidence type="ECO:0000259" key="2">
    <source>
        <dbReference type="Pfam" id="PF01047"/>
    </source>
</evidence>
<feature type="domain" description="HTH marR-type" evidence="2">
    <location>
        <begin position="25"/>
        <end position="65"/>
    </location>
</feature>
<comment type="similarity">
    <text evidence="1">Belongs to the ROK (NagC/XylR) family.</text>
</comment>
<dbReference type="EMBL" id="DXCC01000004">
    <property type="protein sequence ID" value="HIZ14567.1"/>
    <property type="molecule type" value="Genomic_DNA"/>
</dbReference>
<dbReference type="Proteomes" id="UP000824014">
    <property type="component" value="Unassembled WGS sequence"/>
</dbReference>
<dbReference type="AlphaFoldDB" id="A0A9D2ILH5"/>
<dbReference type="SUPFAM" id="SSF46785">
    <property type="entry name" value="Winged helix' DNA-binding domain"/>
    <property type="match status" value="1"/>
</dbReference>
<protein>
    <submittedName>
        <fullName evidence="3">ROK family protein</fullName>
    </submittedName>
</protein>
<comment type="caution">
    <text evidence="3">The sequence shown here is derived from an EMBL/GenBank/DDBJ whole genome shotgun (WGS) entry which is preliminary data.</text>
</comment>
<dbReference type="Gene3D" id="1.10.10.10">
    <property type="entry name" value="Winged helix-like DNA-binding domain superfamily/Winged helix DNA-binding domain"/>
    <property type="match status" value="1"/>
</dbReference>
<dbReference type="Pfam" id="PF00480">
    <property type="entry name" value="ROK"/>
    <property type="match status" value="1"/>
</dbReference>
<dbReference type="InterPro" id="IPR000835">
    <property type="entry name" value="HTH_MarR-typ"/>
</dbReference>
<reference evidence="3" key="1">
    <citation type="journal article" date="2021" name="PeerJ">
        <title>Extensive microbial diversity within the chicken gut microbiome revealed by metagenomics and culture.</title>
        <authorList>
            <person name="Gilroy R."/>
            <person name="Ravi A."/>
            <person name="Getino M."/>
            <person name="Pursley I."/>
            <person name="Horton D.L."/>
            <person name="Alikhan N.F."/>
            <person name="Baker D."/>
            <person name="Gharbi K."/>
            <person name="Hall N."/>
            <person name="Watson M."/>
            <person name="Adriaenssens E.M."/>
            <person name="Foster-Nyarko E."/>
            <person name="Jarju S."/>
            <person name="Secka A."/>
            <person name="Antonio M."/>
            <person name="Oren A."/>
            <person name="Chaudhuri R.R."/>
            <person name="La Ragione R."/>
            <person name="Hildebrand F."/>
            <person name="Pallen M.J."/>
        </authorList>
    </citation>
    <scope>NUCLEOTIDE SEQUENCE</scope>
    <source>
        <strain evidence="3">ChiHjej11B10-19426</strain>
    </source>
</reference>
<gene>
    <name evidence="3" type="ORF">H9816_01435</name>
</gene>
<sequence length="404" mass="42660">MTDLIPPTLPAGGAAQKNALIRQDIVARLARSGACTLADLAAGLHVSIPTATKLVAELVGQGIVEDRGKIETAGGRRPNIFGLRGRAAFFVGAAVRSDGLWLAAIDLNGEVVAERAEHDFVLSDDEATLEDLCHRIETFAEATGLERSEWLGTGLCLEGYVDGVTGTGHTLFASFGAGLHERIGQRLGVRTWLEGEVRARCYADYWLTAEREPDLLFLCLDRSVSVGMMVGGRLYNGRSGYAGAFGHIPLFDNGAICVCGRKGCLETEVAGWAIERKLDDALACGVNSLLQERHAAGQRLGVDDIVAAAQAGDSLATDLIGQAGEKIGRSVALLLNLLNPASVVVGGALAAAGDYLMLPLLAAANRHALNPIYRETTFRLSQLGTEAGPRGAALLIRNRIIGIE</sequence>
<dbReference type="GO" id="GO:0003700">
    <property type="term" value="F:DNA-binding transcription factor activity"/>
    <property type="evidence" value="ECO:0007669"/>
    <property type="project" value="InterPro"/>
</dbReference>
<dbReference type="Gene3D" id="3.30.420.40">
    <property type="match status" value="2"/>
</dbReference>
<evidence type="ECO:0000256" key="1">
    <source>
        <dbReference type="ARBA" id="ARBA00006479"/>
    </source>
</evidence>